<sequence>EKIEAYESKTLVSQESNLDSLAHALGIQKHCRWVCGLGLRPCLSKFFGVNGRSHSGSSTSSYVEELQTQINKIFYQYLVSNQGSVPKNECNEEEQNYTLLMNIFLSYIFSILI</sequence>
<dbReference type="AlphaFoldDB" id="A0AAQ3N4J9"/>
<evidence type="ECO:0000313" key="1">
    <source>
        <dbReference type="EMBL" id="WVZ02864.1"/>
    </source>
</evidence>
<evidence type="ECO:0000313" key="2">
    <source>
        <dbReference type="Proteomes" id="UP001374535"/>
    </source>
</evidence>
<accession>A0AAQ3N4J9</accession>
<feature type="non-terminal residue" evidence="1">
    <location>
        <position position="113"/>
    </location>
</feature>
<reference evidence="1 2" key="1">
    <citation type="journal article" date="2023" name="Life. Sci Alliance">
        <title>Evolutionary insights into 3D genome organization and epigenetic landscape of Vigna mungo.</title>
        <authorList>
            <person name="Junaid A."/>
            <person name="Singh B."/>
            <person name="Bhatia S."/>
        </authorList>
    </citation>
    <scope>NUCLEOTIDE SEQUENCE [LARGE SCALE GENOMIC DNA]</scope>
    <source>
        <strain evidence="1">Urdbean</strain>
    </source>
</reference>
<proteinExistence type="predicted"/>
<dbReference type="Proteomes" id="UP001374535">
    <property type="component" value="Chromosome 7"/>
</dbReference>
<name>A0AAQ3N4J9_VIGMU</name>
<organism evidence="1 2">
    <name type="scientific">Vigna mungo</name>
    <name type="common">Black gram</name>
    <name type="synonym">Phaseolus mungo</name>
    <dbReference type="NCBI Taxonomy" id="3915"/>
    <lineage>
        <taxon>Eukaryota</taxon>
        <taxon>Viridiplantae</taxon>
        <taxon>Streptophyta</taxon>
        <taxon>Embryophyta</taxon>
        <taxon>Tracheophyta</taxon>
        <taxon>Spermatophyta</taxon>
        <taxon>Magnoliopsida</taxon>
        <taxon>eudicotyledons</taxon>
        <taxon>Gunneridae</taxon>
        <taxon>Pentapetalae</taxon>
        <taxon>rosids</taxon>
        <taxon>fabids</taxon>
        <taxon>Fabales</taxon>
        <taxon>Fabaceae</taxon>
        <taxon>Papilionoideae</taxon>
        <taxon>50 kb inversion clade</taxon>
        <taxon>NPAAA clade</taxon>
        <taxon>indigoferoid/millettioid clade</taxon>
        <taxon>Phaseoleae</taxon>
        <taxon>Vigna</taxon>
    </lineage>
</organism>
<dbReference type="EMBL" id="CP144694">
    <property type="protein sequence ID" value="WVZ02864.1"/>
    <property type="molecule type" value="Genomic_DNA"/>
</dbReference>
<gene>
    <name evidence="1" type="ORF">V8G54_023670</name>
</gene>
<protein>
    <submittedName>
        <fullName evidence="1">Uncharacterized protein</fullName>
    </submittedName>
</protein>
<keyword evidence="2" id="KW-1185">Reference proteome</keyword>